<dbReference type="InterPro" id="IPR035447">
    <property type="entry name" value="DNA_topo_I_N_sf"/>
</dbReference>
<evidence type="ECO:0000256" key="4">
    <source>
        <dbReference type="ARBA" id="ARBA00023029"/>
    </source>
</evidence>
<organism evidence="12 13">
    <name type="scientific">Ectromelia virus Naval</name>
    <dbReference type="NCBI Taxonomy" id="1651168"/>
    <lineage>
        <taxon>Viruses</taxon>
        <taxon>Varidnaviria</taxon>
        <taxon>Bamfordvirae</taxon>
        <taxon>Nucleocytoviricota</taxon>
        <taxon>Pokkesviricetes</taxon>
        <taxon>Chitovirales</taxon>
        <taxon>Poxviridae</taxon>
        <taxon>Chordopoxvirinae</taxon>
        <taxon>Orthopoxvirus</taxon>
        <taxon>Orthopoxvirus ectromelia</taxon>
        <taxon>Ectromelia virus</taxon>
    </lineage>
</organism>
<dbReference type="GO" id="GO:0003917">
    <property type="term" value="F:DNA topoisomerase type I (single strand cut, ATP-independent) activity"/>
    <property type="evidence" value="ECO:0007669"/>
    <property type="project" value="UniProtKB-UniRule"/>
</dbReference>
<dbReference type="InterPro" id="IPR001631">
    <property type="entry name" value="TopoI"/>
</dbReference>
<dbReference type="InterPro" id="IPR015346">
    <property type="entry name" value="TopoI_N_vir"/>
</dbReference>
<dbReference type="GO" id="GO:0003677">
    <property type="term" value="F:DNA binding"/>
    <property type="evidence" value="ECO:0007669"/>
    <property type="project" value="UniProtKB-UniRule"/>
</dbReference>
<comment type="similarity">
    <text evidence="2 8 9">Belongs to the type IB topoisomerase family.</text>
</comment>
<dbReference type="PRINTS" id="PR00416">
    <property type="entry name" value="EUTPISMRASEI"/>
</dbReference>
<evidence type="ECO:0000256" key="1">
    <source>
        <dbReference type="ARBA" id="ARBA00000213"/>
    </source>
</evidence>
<dbReference type="Gene3D" id="3.90.15.10">
    <property type="entry name" value="Topoisomerase I, Chain A, domain 3"/>
    <property type="match status" value="1"/>
</dbReference>
<keyword evidence="6 8" id="KW-0413">Isomerase</keyword>
<dbReference type="PROSITE" id="PS52038">
    <property type="entry name" value="TOPO_IB_2"/>
    <property type="match status" value="1"/>
</dbReference>
<dbReference type="GO" id="GO:0006265">
    <property type="term" value="P:DNA topological change"/>
    <property type="evidence" value="ECO:0007669"/>
    <property type="project" value="UniProtKB-UniRule"/>
</dbReference>
<dbReference type="InterPro" id="IPR011010">
    <property type="entry name" value="DNA_brk_join_enz"/>
</dbReference>
<evidence type="ECO:0000313" key="12">
    <source>
        <dbReference type="EMBL" id="AIF30172.1"/>
    </source>
</evidence>
<proteinExistence type="inferred from homology"/>
<dbReference type="InterPro" id="IPR014711">
    <property type="entry name" value="TopoI_cat_a-hlx-sub_euk"/>
</dbReference>
<dbReference type="SUPFAM" id="SSF55869">
    <property type="entry name" value="DNA topoisomerase I domain"/>
    <property type="match status" value="1"/>
</dbReference>
<reference evidence="12 13" key="1">
    <citation type="journal article" date="2014" name="Virology">
        <title>The genome sequence of ectromelia virus Naval and Cornell isolates from outbreaks in North America.</title>
        <authorList>
            <person name="Mavian C."/>
            <person name="Lopez-Bueno A."/>
            <person name="Bryant N.A."/>
            <person name="Seeger K."/>
            <person name="Quail M.A."/>
            <person name="Harris D."/>
            <person name="Barrell B."/>
            <person name="Alcami A."/>
        </authorList>
    </citation>
    <scope>NUCLEOTIDE SEQUENCE [LARGE SCALE GENOMIC DNA]</scope>
    <source>
        <strain evidence="12">NAVAL</strain>
    </source>
</reference>
<feature type="domain" description="DNA topoisomerase I N-terminal viral" evidence="11">
    <location>
        <begin position="4"/>
        <end position="61"/>
    </location>
</feature>
<name>A0A075ILG5_9POXV</name>
<dbReference type="CDD" id="cd00659">
    <property type="entry name" value="Topo_IB_C"/>
    <property type="match status" value="1"/>
</dbReference>
<evidence type="ECO:0000256" key="6">
    <source>
        <dbReference type="ARBA" id="ARBA00023235"/>
    </source>
</evidence>
<dbReference type="SUPFAM" id="SSF56349">
    <property type="entry name" value="DNA breaking-rejoining enzymes"/>
    <property type="match status" value="1"/>
</dbReference>
<evidence type="ECO:0000256" key="8">
    <source>
        <dbReference type="PROSITE-ProRule" id="PRU01382"/>
    </source>
</evidence>
<accession>A0A075ILG5</accession>
<keyword evidence="3" id="KW-0426">Late protein</keyword>
<dbReference type="EMBL" id="KJ563295">
    <property type="protein sequence ID" value="AIF30172.1"/>
    <property type="molecule type" value="Genomic_DNA"/>
</dbReference>
<dbReference type="PROSITE" id="PS00176">
    <property type="entry name" value="TOPO_IB_1"/>
    <property type="match status" value="1"/>
</dbReference>
<dbReference type="Gene3D" id="3.30.66.10">
    <property type="entry name" value="DNA topoisomerase I domain"/>
    <property type="match status" value="1"/>
</dbReference>
<evidence type="ECO:0000313" key="13">
    <source>
        <dbReference type="Proteomes" id="UP000164837"/>
    </source>
</evidence>
<evidence type="ECO:0000256" key="5">
    <source>
        <dbReference type="ARBA" id="ARBA00023125"/>
    </source>
</evidence>
<keyword evidence="5 8" id="KW-0238">DNA-binding</keyword>
<evidence type="ECO:0000259" key="11">
    <source>
        <dbReference type="Pfam" id="PF09266"/>
    </source>
</evidence>
<evidence type="ECO:0000259" key="10">
    <source>
        <dbReference type="Pfam" id="PF01028"/>
    </source>
</evidence>
<evidence type="ECO:0000256" key="3">
    <source>
        <dbReference type="ARBA" id="ARBA00022921"/>
    </source>
</evidence>
<evidence type="ECO:0000256" key="9">
    <source>
        <dbReference type="RuleBase" id="RU365101"/>
    </source>
</evidence>
<evidence type="ECO:0000256" key="7">
    <source>
        <dbReference type="ARBA" id="ARBA00034656"/>
    </source>
</evidence>
<comment type="catalytic activity">
    <reaction evidence="1 8 9">
        <text>ATP-independent breakage of single-stranded DNA, followed by passage and rejoining.</text>
        <dbReference type="EC" id="5.6.2.1"/>
    </reaction>
</comment>
<comment type="function">
    <text evidence="7 9">Releases the supercoiling and torsional tension of DNA introduced during the DNA replication and transcription by transiently cleaving and rejoining one strand of the DNA duplex. Introduces a single-strand break via transesterification at the specific target site 5'-[CT]CCTTp site in duplex DNA. The scissile phosphodiester is attacked by the catalytic tyrosine of the enzyme, resulting in the formation of a DNA-(3'-phosphotyrosyl)-enzyme intermediate and the expulsion of a 5'-OH DNA strand. The free DNA strand then undergoes passage around the unbroken strand thus removing DNA supercoils. Finally, in the religation step, the DNA 5'-OH attacks the covalent intermediate to expel the active-site tyrosine and restore the DNA phosphodiester backbone.</text>
</comment>
<keyword evidence="4 8" id="KW-0799">Topoisomerase</keyword>
<dbReference type="EC" id="5.6.2.1" evidence="9"/>
<dbReference type="SMR" id="A0A075ILG5"/>
<protein>
    <recommendedName>
        <fullName evidence="9">DNA topoisomerase I</fullName>
        <ecNumber evidence="9">5.6.2.1</ecNumber>
    </recommendedName>
    <alternativeName>
        <fullName evidence="9">DNA topoisomerase 1</fullName>
    </alternativeName>
</protein>
<dbReference type="InterPro" id="IPR018521">
    <property type="entry name" value="TopoIB_AS"/>
</dbReference>
<feature type="domain" description="DNA topoisomerase I catalytic core eukaryotic-type" evidence="10">
    <location>
        <begin position="92"/>
        <end position="280"/>
    </location>
</feature>
<dbReference type="Pfam" id="PF01028">
    <property type="entry name" value="Topoisom_I"/>
    <property type="match status" value="1"/>
</dbReference>
<sequence>MRPLFYKDGKLFTDNNFLNPVSDYNPAYEVLQHVKIPTHLTDVVVYEQTWEEALTRLIFVGSDSKGRRQYFYGKMHVQNRNAKRDRIFVRVYNVMKRINCFINKNIKKSSTDSNYQLAVFMLMETMFFIRFGKMKYLKENETVGLLTLKNKHIEISPDEIVIKFVGKDKVSHEFVVHKSNRLYKPLLKLTDDSSPEEFLFNKLSERKVYECIKQFGIRIKDLRTYGVNYTFLYNFWTNVKSISPLPSPKKLIALTIKQTAEVVGHTPSISKRAYMATTILEMVKDKNFLDVVSKTTFDEFLSIVVDHVKSSTDG</sequence>
<evidence type="ECO:0000256" key="2">
    <source>
        <dbReference type="ARBA" id="ARBA00006645"/>
    </source>
</evidence>
<dbReference type="Proteomes" id="UP000164837">
    <property type="component" value="Genome"/>
</dbReference>
<dbReference type="InterPro" id="IPR013500">
    <property type="entry name" value="TopoI_cat_euk"/>
</dbReference>
<dbReference type="Pfam" id="PF09266">
    <property type="entry name" value="VirDNA-topo-I_N"/>
    <property type="match status" value="1"/>
</dbReference>
<feature type="active site" description="O-(3'-phospho-DNA)-tyrosine intermediate" evidence="8">
    <location>
        <position position="274"/>
    </location>
</feature>